<proteinExistence type="predicted"/>
<keyword evidence="3" id="KW-1185">Reference proteome</keyword>
<protein>
    <submittedName>
        <fullName evidence="2">Uncharacterized protein</fullName>
    </submittedName>
</protein>
<name>A0ABR6N999_9SPHN</name>
<comment type="caution">
    <text evidence="2">The sequence shown here is derived from an EMBL/GenBank/DDBJ whole genome shotgun (WGS) entry which is preliminary data.</text>
</comment>
<feature type="transmembrane region" description="Helical" evidence="1">
    <location>
        <begin position="47"/>
        <end position="68"/>
    </location>
</feature>
<keyword evidence="1" id="KW-1133">Transmembrane helix</keyword>
<gene>
    <name evidence="2" type="ORF">FHS97_002569</name>
</gene>
<evidence type="ECO:0000313" key="3">
    <source>
        <dbReference type="Proteomes" id="UP000560131"/>
    </source>
</evidence>
<reference evidence="2 3" key="1">
    <citation type="submission" date="2020-08" db="EMBL/GenBank/DDBJ databases">
        <title>Genomic Encyclopedia of Type Strains, Phase IV (KMG-IV): sequencing the most valuable type-strain genomes for metagenomic binning, comparative biology and taxonomic classification.</title>
        <authorList>
            <person name="Goeker M."/>
        </authorList>
    </citation>
    <scope>NUCLEOTIDE SEQUENCE [LARGE SCALE GENOMIC DNA]</scope>
    <source>
        <strain evidence="2 3">DSM 101535</strain>
    </source>
</reference>
<dbReference type="Proteomes" id="UP000560131">
    <property type="component" value="Unassembled WGS sequence"/>
</dbReference>
<feature type="transmembrane region" description="Helical" evidence="1">
    <location>
        <begin position="6"/>
        <end position="27"/>
    </location>
</feature>
<keyword evidence="1" id="KW-0472">Membrane</keyword>
<feature type="transmembrane region" description="Helical" evidence="1">
    <location>
        <begin position="80"/>
        <end position="99"/>
    </location>
</feature>
<evidence type="ECO:0000313" key="2">
    <source>
        <dbReference type="EMBL" id="MBB5726626.1"/>
    </source>
</evidence>
<organism evidence="2 3">
    <name type="scientific">Sphingomonas endophytica</name>
    <dbReference type="NCBI Taxonomy" id="869719"/>
    <lineage>
        <taxon>Bacteria</taxon>
        <taxon>Pseudomonadati</taxon>
        <taxon>Pseudomonadota</taxon>
        <taxon>Alphaproteobacteria</taxon>
        <taxon>Sphingomonadales</taxon>
        <taxon>Sphingomonadaceae</taxon>
        <taxon>Sphingomonas</taxon>
    </lineage>
</organism>
<accession>A0ABR6N999</accession>
<keyword evidence="1" id="KW-0812">Transmembrane</keyword>
<dbReference type="RefSeq" id="WP_184038280.1">
    <property type="nucleotide sequence ID" value="NZ_BAABAR010000019.1"/>
</dbReference>
<sequence>MLLPIAALLITYALTALIALLAVVTLWRPLSILLAELCGTEERSRFWTVWSTVMMVATPMLFVSWRGIATDPTALVQGTMTSALIGVLLALVGMGLAVWSRSPRAAA</sequence>
<dbReference type="EMBL" id="JACIJN010000008">
    <property type="protein sequence ID" value="MBB5726626.1"/>
    <property type="molecule type" value="Genomic_DNA"/>
</dbReference>
<evidence type="ECO:0000256" key="1">
    <source>
        <dbReference type="SAM" id="Phobius"/>
    </source>
</evidence>